<proteinExistence type="predicted"/>
<reference evidence="1" key="1">
    <citation type="journal article" date="2021" name="Proc. Natl. Acad. Sci. U.S.A.">
        <title>A Catalog of Tens of Thousands of Viruses from Human Metagenomes Reveals Hidden Associations with Chronic Diseases.</title>
        <authorList>
            <person name="Tisza M.J."/>
            <person name="Buck C.B."/>
        </authorList>
    </citation>
    <scope>NUCLEOTIDE SEQUENCE</scope>
    <source>
        <strain evidence="1">CtgaY24</strain>
    </source>
</reference>
<evidence type="ECO:0000313" key="1">
    <source>
        <dbReference type="EMBL" id="DAF47984.1"/>
    </source>
</evidence>
<protein>
    <recommendedName>
        <fullName evidence="2">DUF4406 domain-containing protein</fullName>
    </recommendedName>
</protein>
<accession>A0A8S5SAM9</accession>
<organism evidence="1">
    <name type="scientific">Siphoviridae sp. ctgaY24</name>
    <dbReference type="NCBI Taxonomy" id="2827911"/>
    <lineage>
        <taxon>Viruses</taxon>
        <taxon>Duplodnaviria</taxon>
        <taxon>Heunggongvirae</taxon>
        <taxon>Uroviricota</taxon>
        <taxon>Caudoviricetes</taxon>
    </lineage>
</organism>
<dbReference type="EMBL" id="BK032562">
    <property type="protein sequence ID" value="DAF47984.1"/>
    <property type="molecule type" value="Genomic_DNA"/>
</dbReference>
<name>A0A8S5SAM9_9CAUD</name>
<evidence type="ECO:0008006" key="2">
    <source>
        <dbReference type="Google" id="ProtNLM"/>
    </source>
</evidence>
<sequence>MKIFISQPMRGKTDKEILEERAKAIDTVKEKYHADVEIIDSFFQNAPADARPLWFLGKSLELLSSADVAVFCSGWKDARGCRLEHTCCAEYGINCIEFN</sequence>